<evidence type="ECO:0008006" key="3">
    <source>
        <dbReference type="Google" id="ProtNLM"/>
    </source>
</evidence>
<accession>A0A517T289</accession>
<name>A0A517T289_9BACT</name>
<dbReference type="AlphaFoldDB" id="A0A517T289"/>
<gene>
    <name evidence="1" type="ORF">SV7mr_50420</name>
</gene>
<reference evidence="1 2" key="1">
    <citation type="submission" date="2019-02" db="EMBL/GenBank/DDBJ databases">
        <title>Deep-cultivation of Planctomycetes and their phenomic and genomic characterization uncovers novel biology.</title>
        <authorList>
            <person name="Wiegand S."/>
            <person name="Jogler M."/>
            <person name="Boedeker C."/>
            <person name="Pinto D."/>
            <person name="Vollmers J."/>
            <person name="Rivas-Marin E."/>
            <person name="Kohn T."/>
            <person name="Peeters S.H."/>
            <person name="Heuer A."/>
            <person name="Rast P."/>
            <person name="Oberbeckmann S."/>
            <person name="Bunk B."/>
            <person name="Jeske O."/>
            <person name="Meyerdierks A."/>
            <person name="Storesund J.E."/>
            <person name="Kallscheuer N."/>
            <person name="Luecker S."/>
            <person name="Lage O.M."/>
            <person name="Pohl T."/>
            <person name="Merkel B.J."/>
            <person name="Hornburger P."/>
            <person name="Mueller R.-W."/>
            <person name="Bruemmer F."/>
            <person name="Labrenz M."/>
            <person name="Spormann A.M."/>
            <person name="Op den Camp H."/>
            <person name="Overmann J."/>
            <person name="Amann R."/>
            <person name="Jetten M.S.M."/>
            <person name="Mascher T."/>
            <person name="Medema M.H."/>
            <person name="Devos D.P."/>
            <person name="Kaster A.-K."/>
            <person name="Ovreas L."/>
            <person name="Rohde M."/>
            <person name="Galperin M.Y."/>
            <person name="Jogler C."/>
        </authorList>
    </citation>
    <scope>NUCLEOTIDE SEQUENCE [LARGE SCALE GENOMIC DNA]</scope>
    <source>
        <strain evidence="1 2">SV_7m_r</strain>
    </source>
</reference>
<sequence>MAKYRHRTFEMFDFLEEAACALSSRSTRHEVESDDPKSWTFQHLVASRSAKMIHVKFKRKECLDSQLSIELRSDFSHLADSVVNDSRVLLDFAGLRGFSTECIDELKRFKAKLQSKGTRIVLCNLESAVRSSFFPHRLGNDRTSSGVS</sequence>
<dbReference type="Proteomes" id="UP000315003">
    <property type="component" value="Chromosome"/>
</dbReference>
<organism evidence="1 2">
    <name type="scientific">Stieleria bergensis</name>
    <dbReference type="NCBI Taxonomy" id="2528025"/>
    <lineage>
        <taxon>Bacteria</taxon>
        <taxon>Pseudomonadati</taxon>
        <taxon>Planctomycetota</taxon>
        <taxon>Planctomycetia</taxon>
        <taxon>Pirellulales</taxon>
        <taxon>Pirellulaceae</taxon>
        <taxon>Stieleria</taxon>
    </lineage>
</organism>
<protein>
    <recommendedName>
        <fullName evidence="3">STAS domain-containing protein</fullName>
    </recommendedName>
</protein>
<proteinExistence type="predicted"/>
<evidence type="ECO:0000313" key="2">
    <source>
        <dbReference type="Proteomes" id="UP000315003"/>
    </source>
</evidence>
<dbReference type="EMBL" id="CP036272">
    <property type="protein sequence ID" value="QDT62494.1"/>
    <property type="molecule type" value="Genomic_DNA"/>
</dbReference>
<evidence type="ECO:0000313" key="1">
    <source>
        <dbReference type="EMBL" id="QDT62494.1"/>
    </source>
</evidence>
<keyword evidence="2" id="KW-1185">Reference proteome</keyword>
<dbReference type="InterPro" id="IPR036513">
    <property type="entry name" value="STAS_dom_sf"/>
</dbReference>
<dbReference type="SUPFAM" id="SSF52091">
    <property type="entry name" value="SpoIIaa-like"/>
    <property type="match status" value="1"/>
</dbReference>
<dbReference type="Gene3D" id="3.30.750.24">
    <property type="entry name" value="STAS domain"/>
    <property type="match status" value="1"/>
</dbReference>